<dbReference type="AlphaFoldDB" id="A5AVE3"/>
<gene>
    <name evidence="2" type="ORF">VITISV_026113</name>
</gene>
<accession>A5AVE3</accession>
<feature type="compositionally biased region" description="Polar residues" evidence="1">
    <location>
        <begin position="11"/>
        <end position="33"/>
    </location>
</feature>
<evidence type="ECO:0000313" key="2">
    <source>
        <dbReference type="EMBL" id="CAN60654.1"/>
    </source>
</evidence>
<proteinExistence type="predicted"/>
<protein>
    <submittedName>
        <fullName evidence="2">Uncharacterized protein</fullName>
    </submittedName>
</protein>
<evidence type="ECO:0000256" key="1">
    <source>
        <dbReference type="SAM" id="MobiDB-lite"/>
    </source>
</evidence>
<name>A5AVE3_VITVI</name>
<reference evidence="2" key="1">
    <citation type="journal article" date="2007" name="PLoS ONE">
        <title>The first genome sequence of an elite grapevine cultivar (Pinot noir Vitis vinifera L.): coping with a highly heterozygous genome.</title>
        <authorList>
            <person name="Velasco R."/>
            <person name="Zharkikh A."/>
            <person name="Troggio M."/>
            <person name="Cartwright D.A."/>
            <person name="Cestaro A."/>
            <person name="Pruss D."/>
            <person name="Pindo M."/>
            <person name="FitzGerald L.M."/>
            <person name="Vezzulli S."/>
            <person name="Reid J."/>
            <person name="Malacarne G."/>
            <person name="Iliev D."/>
            <person name="Coppola G."/>
            <person name="Wardell B."/>
            <person name="Micheletti D."/>
            <person name="Macalma T."/>
            <person name="Facci M."/>
            <person name="Mitchell J.T."/>
            <person name="Perazzolli M."/>
            <person name="Eldredge G."/>
            <person name="Gatto P."/>
            <person name="Oyzerski R."/>
            <person name="Moretto M."/>
            <person name="Gutin N."/>
            <person name="Stefanini M."/>
            <person name="Chen Y."/>
            <person name="Segala C."/>
            <person name="Davenport C."/>
            <person name="Dematte L."/>
            <person name="Mraz A."/>
            <person name="Battilana J."/>
            <person name="Stormo K."/>
            <person name="Costa F."/>
            <person name="Tao Q."/>
            <person name="Si-Ammour A."/>
            <person name="Harkins T."/>
            <person name="Lackey A."/>
            <person name="Perbost C."/>
            <person name="Taillon B."/>
            <person name="Stella A."/>
            <person name="Solovyev V."/>
            <person name="Fawcett J.A."/>
            <person name="Sterck L."/>
            <person name="Vandepoele K."/>
            <person name="Grando S.M."/>
            <person name="Toppo S."/>
            <person name="Moser C."/>
            <person name="Lanchbury J."/>
            <person name="Bogden R."/>
            <person name="Skolnick M."/>
            <person name="Sgaramella V."/>
            <person name="Bhatnagar S.K."/>
            <person name="Fontana P."/>
            <person name="Gutin A."/>
            <person name="Van de Peer Y."/>
            <person name="Salamini F."/>
            <person name="Viola R."/>
        </authorList>
    </citation>
    <scope>NUCLEOTIDE SEQUENCE</scope>
</reference>
<organism evidence="2">
    <name type="scientific">Vitis vinifera</name>
    <name type="common">Grape</name>
    <dbReference type="NCBI Taxonomy" id="29760"/>
    <lineage>
        <taxon>Eukaryota</taxon>
        <taxon>Viridiplantae</taxon>
        <taxon>Streptophyta</taxon>
        <taxon>Embryophyta</taxon>
        <taxon>Tracheophyta</taxon>
        <taxon>Spermatophyta</taxon>
        <taxon>Magnoliopsida</taxon>
        <taxon>eudicotyledons</taxon>
        <taxon>Gunneridae</taxon>
        <taxon>Pentapetalae</taxon>
        <taxon>rosids</taxon>
        <taxon>Vitales</taxon>
        <taxon>Vitaceae</taxon>
        <taxon>Viteae</taxon>
        <taxon>Vitis</taxon>
    </lineage>
</organism>
<dbReference type="EMBL" id="AM436991">
    <property type="protein sequence ID" value="CAN60654.1"/>
    <property type="molecule type" value="Genomic_DNA"/>
</dbReference>
<feature type="region of interest" description="Disordered" evidence="1">
    <location>
        <begin position="1"/>
        <end position="83"/>
    </location>
</feature>
<sequence>MRQLKEENEELQAQMSSLGSSQSRQPQSQWTASRRTDEIPRNTEFLSGSRTTWYEEELSPARQVQLDKGTDSTRVSTKRRHEKKSCLSYAMRAQFGTLGARHREKTRHNKNLGSLSRSLSRNNYVEVALSAAKAATSRCLRKSSSTRLHQLAIG</sequence>